<evidence type="ECO:0000256" key="1">
    <source>
        <dbReference type="ARBA" id="ARBA00004383"/>
    </source>
</evidence>
<evidence type="ECO:0000313" key="14">
    <source>
        <dbReference type="Proteomes" id="UP000003856"/>
    </source>
</evidence>
<keyword evidence="14" id="KW-1185">Reference proteome</keyword>
<dbReference type="EMBL" id="ACQT01000249">
    <property type="protein sequence ID" value="EER58528.1"/>
    <property type="molecule type" value="Genomic_DNA"/>
</dbReference>
<keyword evidence="4" id="KW-0997">Cell inner membrane</keyword>
<dbReference type="Pfam" id="PF03280">
    <property type="entry name" value="Lipase_chap"/>
    <property type="match status" value="1"/>
</dbReference>
<dbReference type="GO" id="GO:0051082">
    <property type="term" value="F:unfolded protein binding"/>
    <property type="evidence" value="ECO:0007669"/>
    <property type="project" value="InterPro"/>
</dbReference>
<keyword evidence="5" id="KW-0812">Transmembrane</keyword>
<gene>
    <name evidence="13" type="ORF">AcdelDRAFT_3904</name>
</gene>
<evidence type="ECO:0000256" key="10">
    <source>
        <dbReference type="ARBA" id="ARBA00023186"/>
    </source>
</evidence>
<reference evidence="13 14" key="1">
    <citation type="submission" date="2009-05" db="EMBL/GenBank/DDBJ databases">
        <title>The draft genome of Acidovorax delafieldii 2AN.</title>
        <authorList>
            <consortium name="US DOE Joint Genome Institute (JGI-PGF)"/>
            <person name="Lucas S."/>
            <person name="Copeland A."/>
            <person name="Lapidus A."/>
            <person name="Glavina del Rio T."/>
            <person name="Tice H."/>
            <person name="Bruce D."/>
            <person name="Goodwin L."/>
            <person name="Pitluck S."/>
            <person name="Larimer F."/>
            <person name="Land M.L."/>
            <person name="Hauser L."/>
            <person name="Shelobolina E.S."/>
            <person name="Picardal F."/>
            <person name="Roden E."/>
            <person name="Emerson D."/>
        </authorList>
    </citation>
    <scope>NUCLEOTIDE SEQUENCE [LARGE SCALE GENOMIC DNA]</scope>
    <source>
        <strain evidence="13 14">2AN</strain>
    </source>
</reference>
<evidence type="ECO:0000256" key="4">
    <source>
        <dbReference type="ARBA" id="ARBA00022519"/>
    </source>
</evidence>
<dbReference type="AlphaFoldDB" id="C5TAH4"/>
<evidence type="ECO:0000256" key="11">
    <source>
        <dbReference type="ARBA" id="ARBA00030948"/>
    </source>
</evidence>
<dbReference type="GO" id="GO:0005886">
    <property type="term" value="C:plasma membrane"/>
    <property type="evidence" value="ECO:0007669"/>
    <property type="project" value="UniProtKB-SubCell"/>
</dbReference>
<evidence type="ECO:0000256" key="12">
    <source>
        <dbReference type="ARBA" id="ARBA00031542"/>
    </source>
</evidence>
<proteinExistence type="inferred from homology"/>
<comment type="similarity">
    <text evidence="2">Belongs to the lipase chaperone family.</text>
</comment>
<comment type="subcellular location">
    <subcellularLocation>
        <location evidence="1">Cell inner membrane</location>
        <topology evidence="1">Single-pass membrane protein</topology>
        <orientation evidence="1">Periplasmic side</orientation>
    </subcellularLocation>
</comment>
<dbReference type="GO" id="GO:0016042">
    <property type="term" value="P:lipid catabolic process"/>
    <property type="evidence" value="ECO:0007669"/>
    <property type="project" value="UniProtKB-KW"/>
</dbReference>
<keyword evidence="10" id="KW-0143">Chaperone</keyword>
<dbReference type="SUPFAM" id="SSF158855">
    <property type="entry name" value="Lipase chaperone-like"/>
    <property type="match status" value="1"/>
</dbReference>
<comment type="caution">
    <text evidence="13">The sequence shown here is derived from an EMBL/GenBank/DDBJ whole genome shotgun (WGS) entry which is preliminary data.</text>
</comment>
<keyword evidence="7" id="KW-1133">Transmembrane helix</keyword>
<sequence>MPAPPDHHDVFLDSTLRDTLEAMLLEAGDAGDPATLKQRLAALVGRYFPAPLAARALAMAERYVDYRVALGQLRTSGDPGDPAVLRKTLAAREQLRHQHFQDDEYQALFGREAELDQYTLAQLEIARNPALTPDQKEHALRESQAGLSPERQAERATATVHMAVARQTQDFDAQGIDERARYATRSAQYGDEAAHALAQLDRDEKNWQGRLDQYRQAQAQTRDAAALQQVRGQLFTPEEQLRLPAALALRQQQDGARRP</sequence>
<evidence type="ECO:0000256" key="7">
    <source>
        <dbReference type="ARBA" id="ARBA00022989"/>
    </source>
</evidence>
<protein>
    <recommendedName>
        <fullName evidence="11">Lipase helper protein</fullName>
    </recommendedName>
    <alternativeName>
        <fullName evidence="12">Lipase modulator</fullName>
    </alternativeName>
</protein>
<keyword evidence="9" id="KW-0472">Membrane</keyword>
<dbReference type="Proteomes" id="UP000003856">
    <property type="component" value="Unassembled WGS sequence"/>
</dbReference>
<keyword evidence="6" id="KW-0442">Lipid degradation</keyword>
<dbReference type="InterPro" id="IPR004961">
    <property type="entry name" value="Lipase_chaperone"/>
</dbReference>
<evidence type="ECO:0000256" key="6">
    <source>
        <dbReference type="ARBA" id="ARBA00022963"/>
    </source>
</evidence>
<evidence type="ECO:0000256" key="9">
    <source>
        <dbReference type="ARBA" id="ARBA00023136"/>
    </source>
</evidence>
<dbReference type="GO" id="GO:0006457">
    <property type="term" value="P:protein folding"/>
    <property type="evidence" value="ECO:0007669"/>
    <property type="project" value="InterPro"/>
</dbReference>
<accession>C5TAH4</accession>
<name>C5TAH4_ACIDE</name>
<evidence type="ECO:0000256" key="3">
    <source>
        <dbReference type="ARBA" id="ARBA00022475"/>
    </source>
</evidence>
<evidence type="ECO:0000256" key="8">
    <source>
        <dbReference type="ARBA" id="ARBA00023098"/>
    </source>
</evidence>
<dbReference type="PATRIC" id="fig|573060.9.peg.1068"/>
<evidence type="ECO:0000256" key="2">
    <source>
        <dbReference type="ARBA" id="ARBA00010358"/>
    </source>
</evidence>
<organism evidence="13 14">
    <name type="scientific">Acidovorax delafieldii 2AN</name>
    <dbReference type="NCBI Taxonomy" id="573060"/>
    <lineage>
        <taxon>Bacteria</taxon>
        <taxon>Pseudomonadati</taxon>
        <taxon>Pseudomonadota</taxon>
        <taxon>Betaproteobacteria</taxon>
        <taxon>Burkholderiales</taxon>
        <taxon>Comamonadaceae</taxon>
        <taxon>Acidovorax</taxon>
    </lineage>
</organism>
<evidence type="ECO:0000313" key="13">
    <source>
        <dbReference type="EMBL" id="EER58528.1"/>
    </source>
</evidence>
<keyword evidence="3" id="KW-1003">Cell membrane</keyword>
<keyword evidence="8" id="KW-0443">Lipid metabolism</keyword>
<evidence type="ECO:0000256" key="5">
    <source>
        <dbReference type="ARBA" id="ARBA00022692"/>
    </source>
</evidence>